<dbReference type="InterPro" id="IPR045857">
    <property type="entry name" value="O16G_dom_2"/>
</dbReference>
<feature type="binding site" evidence="5">
    <location>
        <position position="109"/>
    </location>
    <ligand>
        <name>substrate</name>
    </ligand>
</feature>
<dbReference type="AlphaFoldDB" id="A0A1H9SGS0"/>
<dbReference type="GO" id="GO:0009018">
    <property type="term" value="F:sucrose phosphorylase activity"/>
    <property type="evidence" value="ECO:0007669"/>
    <property type="project" value="UniProtKB-EC"/>
</dbReference>
<keyword evidence="8" id="KW-1185">Reference proteome</keyword>
<dbReference type="PIRSF" id="PIRSF003059">
    <property type="entry name" value="Sucrose_phosphorylase"/>
    <property type="match status" value="1"/>
</dbReference>
<name>A0A1H9SGS0_9BACI</name>
<dbReference type="EMBL" id="FOGT01000004">
    <property type="protein sequence ID" value="SER83419.1"/>
    <property type="molecule type" value="Genomic_DNA"/>
</dbReference>
<protein>
    <recommendedName>
        <fullName evidence="4">Sucrose phosphorylase</fullName>
        <ecNumber evidence="4">2.4.1.7</ecNumber>
    </recommendedName>
    <alternativeName>
        <fullName evidence="4">Sucrose glucosyltransferase</fullName>
    </alternativeName>
</protein>
<feature type="domain" description="Glycosyl hydrolase family 13 catalytic" evidence="6">
    <location>
        <begin position="62"/>
        <end position="493"/>
    </location>
</feature>
<dbReference type="PANTHER" id="PTHR10357:SF214">
    <property type="entry name" value="GLUCOSYLGLYCERATE PHOSPHORYLASE"/>
    <property type="match status" value="1"/>
</dbReference>
<proteinExistence type="inferred from homology"/>
<evidence type="ECO:0000259" key="6">
    <source>
        <dbReference type="SMART" id="SM00642"/>
    </source>
</evidence>
<evidence type="ECO:0000313" key="8">
    <source>
        <dbReference type="Proteomes" id="UP000198571"/>
    </source>
</evidence>
<dbReference type="Gene3D" id="3.90.400.10">
    <property type="entry name" value="Oligo-1,6-glucosidase, Domain 2"/>
    <property type="match status" value="1"/>
</dbReference>
<evidence type="ECO:0000256" key="2">
    <source>
        <dbReference type="ARBA" id="ARBA00022679"/>
    </source>
</evidence>
<organism evidence="7 8">
    <name type="scientific">Salipaludibacillus aurantiacus</name>
    <dbReference type="NCBI Taxonomy" id="1601833"/>
    <lineage>
        <taxon>Bacteria</taxon>
        <taxon>Bacillati</taxon>
        <taxon>Bacillota</taxon>
        <taxon>Bacilli</taxon>
        <taxon>Bacillales</taxon>
        <taxon>Bacillaceae</taxon>
    </lineage>
</organism>
<evidence type="ECO:0000256" key="4">
    <source>
        <dbReference type="PIRNR" id="PIRNR003059"/>
    </source>
</evidence>
<dbReference type="Gene3D" id="3.20.20.80">
    <property type="entry name" value="Glycosidases"/>
    <property type="match status" value="1"/>
</dbReference>
<dbReference type="EC" id="2.4.1.7" evidence="4"/>
<dbReference type="STRING" id="1601833.SAMN05518684_104182"/>
<feature type="binding site" evidence="5">
    <location>
        <position position="456"/>
    </location>
    <ligand>
        <name>substrate</name>
    </ligand>
</feature>
<dbReference type="SUPFAM" id="SSF51445">
    <property type="entry name" value="(Trans)glycosidases"/>
    <property type="match status" value="1"/>
</dbReference>
<dbReference type="GO" id="GO:0005975">
    <property type="term" value="P:carbohydrate metabolic process"/>
    <property type="evidence" value="ECO:0007669"/>
    <property type="project" value="InterPro"/>
</dbReference>
<comment type="similarity">
    <text evidence="4">Belongs to the glycosyl hydrolase 13 family. Sucrose phosphorylase subfamily.</text>
</comment>
<dbReference type="InterPro" id="IPR017853">
    <property type="entry name" value="GH"/>
</dbReference>
<reference evidence="8" key="1">
    <citation type="submission" date="2016-10" db="EMBL/GenBank/DDBJ databases">
        <authorList>
            <person name="Varghese N."/>
            <person name="Submissions S."/>
        </authorList>
    </citation>
    <scope>NUCLEOTIDE SEQUENCE [LARGE SCALE GENOMIC DNA]</scope>
    <source>
        <strain evidence="8">S9</strain>
    </source>
</reference>
<feature type="binding site" evidence="5">
    <location>
        <begin position="350"/>
        <end position="351"/>
    </location>
    <ligand>
        <name>substrate</name>
    </ligand>
</feature>
<dbReference type="InterPro" id="IPR006047">
    <property type="entry name" value="GH13_cat_dom"/>
</dbReference>
<dbReference type="SMART" id="SM00642">
    <property type="entry name" value="Aamy"/>
    <property type="match status" value="1"/>
</dbReference>
<evidence type="ECO:0000256" key="5">
    <source>
        <dbReference type="PIRSR" id="PIRSR003059-2"/>
    </source>
</evidence>
<dbReference type="PANTHER" id="PTHR10357">
    <property type="entry name" value="ALPHA-AMYLASE FAMILY MEMBER"/>
    <property type="match status" value="1"/>
</dbReference>
<dbReference type="CDD" id="cd11356">
    <property type="entry name" value="AmyAc_Sucrose_phosphorylase-like_1"/>
    <property type="match status" value="1"/>
</dbReference>
<dbReference type="Pfam" id="PF00128">
    <property type="entry name" value="Alpha-amylase"/>
    <property type="match status" value="1"/>
</dbReference>
<evidence type="ECO:0000313" key="7">
    <source>
        <dbReference type="EMBL" id="SER83419.1"/>
    </source>
</evidence>
<dbReference type="InterPro" id="IPR013780">
    <property type="entry name" value="Glyco_hydro_b"/>
</dbReference>
<keyword evidence="2 4" id="KW-0808">Transferase</keyword>
<evidence type="ECO:0000256" key="1">
    <source>
        <dbReference type="ARBA" id="ARBA00022676"/>
    </source>
</evidence>
<keyword evidence="3" id="KW-0326">Glycosidase</keyword>
<dbReference type="InterPro" id="IPR016377">
    <property type="entry name" value="Sucrose_GGa_phosphorylase-rel"/>
</dbReference>
<dbReference type="Proteomes" id="UP000198571">
    <property type="component" value="Unassembled WGS sequence"/>
</dbReference>
<dbReference type="Gene3D" id="2.60.40.1180">
    <property type="entry name" value="Golgi alpha-mannosidase II"/>
    <property type="match status" value="1"/>
</dbReference>
<evidence type="ECO:0000256" key="3">
    <source>
        <dbReference type="ARBA" id="ARBA00023295"/>
    </source>
</evidence>
<keyword evidence="1 4" id="KW-0328">Glycosyltransferase</keyword>
<dbReference type="InterPro" id="IPR033746">
    <property type="entry name" value="GGa_phosphorylase"/>
</dbReference>
<dbReference type="GO" id="GO:0016798">
    <property type="term" value="F:hydrolase activity, acting on glycosyl bonds"/>
    <property type="evidence" value="ECO:0007669"/>
    <property type="project" value="UniProtKB-KW"/>
</dbReference>
<keyword evidence="3" id="KW-0378">Hydrolase</keyword>
<accession>A0A1H9SGS0</accession>
<gene>
    <name evidence="7" type="ORF">SAMN05518684_104182</name>
</gene>
<comment type="catalytic activity">
    <reaction evidence="4">
        <text>sucrose + phosphate = D-fructose + alpha-D-glucose 1-phosphate</text>
        <dbReference type="Rhea" id="RHEA:24048"/>
        <dbReference type="ChEBI" id="CHEBI:17992"/>
        <dbReference type="ChEBI" id="CHEBI:37721"/>
        <dbReference type="ChEBI" id="CHEBI:43474"/>
        <dbReference type="ChEBI" id="CHEBI:58601"/>
        <dbReference type="EC" id="2.4.1.7"/>
    </reaction>
</comment>
<sequence length="585" mass="67293">MQVMEAKRPIPGEMKKRMQEKLVSIYGEEKGREVYPRLEELLQKFEGSPFQKQGKTWVDESDVMLITYGDQIQEDGKPYLKSLHEFLNSYLYGVISAVHILPFYPYSSDDGFSVIDYFQVNPELGEWNHVEDLAEDFEIMFDAVINHISQKSGWFQKYLEGDETYRDFFIEADPEADYTTVTRPRALPLLTEFDTAHGKKYIWTTFSEDQIDLNYENEDVLLTIIELLLFYVEKGAKFLRLDAIGYMWKRLGTSCIHLEEAHKIIQLCRDVFETVAPETIMITETNVPHKDNISYFGDGHNEAQMVYQFPLPPLTLHSFHTGDASYLTNWADSLEKISDETTYFNFLASHDGIGVMPAKGILSDEQVNAMAEKVREHGGNVSMKDNGDGTQSPYELNINYFEALSHPEDAQKLKVKRFLASQSILLSLIGMPGIYVHSLLGSDNYHEGVKQTGRFRTINREKLDRSSLEKELDTAGTQRHEVFNSYKQMIQLRRQEKAFDPNGEQDVLFLNDHVFAVKRTSKDSKEEIAAVVNVSNETQTIALKQEVWNNNYSQLQDLISKQEWPGAEDLTISLQPYTFVWVKGS</sequence>
<feature type="binding site" evidence="5">
    <location>
        <begin position="240"/>
        <end position="242"/>
    </location>
    <ligand>
        <name>substrate</name>
    </ligand>
</feature>
<feature type="binding site" evidence="5">
    <location>
        <position position="147"/>
    </location>
    <ligand>
        <name>substrate</name>
    </ligand>
</feature>